<dbReference type="EMBL" id="KQ978282">
    <property type="protein sequence ID" value="KYM95690.1"/>
    <property type="molecule type" value="Genomic_DNA"/>
</dbReference>
<dbReference type="PANTHER" id="PTHR33053">
    <property type="entry name" value="PROTEIN, PUTATIVE-RELATED"/>
    <property type="match status" value="1"/>
</dbReference>
<proteinExistence type="predicted"/>
<name>A0A151I9E6_9HYME</name>
<keyword evidence="2" id="KW-1185">Reference proteome</keyword>
<protein>
    <submittedName>
        <fullName evidence="1">Uncharacterized protein</fullName>
    </submittedName>
</protein>
<dbReference type="PANTHER" id="PTHR33053:SF9">
    <property type="entry name" value="AGAP000105-PA"/>
    <property type="match status" value="1"/>
</dbReference>
<reference evidence="1 2" key="1">
    <citation type="submission" date="2016-03" db="EMBL/GenBank/DDBJ databases">
        <title>Cyphomyrmex costatus WGS genome.</title>
        <authorList>
            <person name="Nygaard S."/>
            <person name="Hu H."/>
            <person name="Boomsma J."/>
            <person name="Zhang G."/>
        </authorList>
    </citation>
    <scope>NUCLEOTIDE SEQUENCE [LARGE SCALE GENOMIC DNA]</scope>
    <source>
        <strain evidence="1">MS0001</strain>
        <tissue evidence="1">Whole body</tissue>
    </source>
</reference>
<dbReference type="STRING" id="456900.A0A151I9E6"/>
<organism evidence="1 2">
    <name type="scientific">Cyphomyrmex costatus</name>
    <dbReference type="NCBI Taxonomy" id="456900"/>
    <lineage>
        <taxon>Eukaryota</taxon>
        <taxon>Metazoa</taxon>
        <taxon>Ecdysozoa</taxon>
        <taxon>Arthropoda</taxon>
        <taxon>Hexapoda</taxon>
        <taxon>Insecta</taxon>
        <taxon>Pterygota</taxon>
        <taxon>Neoptera</taxon>
        <taxon>Endopterygota</taxon>
        <taxon>Hymenoptera</taxon>
        <taxon>Apocrita</taxon>
        <taxon>Aculeata</taxon>
        <taxon>Formicoidea</taxon>
        <taxon>Formicidae</taxon>
        <taxon>Myrmicinae</taxon>
        <taxon>Cyphomyrmex</taxon>
    </lineage>
</organism>
<sequence length="392" mass="46284">MDTEREKFLSSKQRKRNIEKYIHNLLSECRWNQADNSSSDIIKLHNYINNIELSHKLFQVRIRSIICDAAARTFLKCCVGHNSRHGYEKCVEGEYIYHRMTFPYTSDQLMTKDTFNNQIYEEYHRNVSPLLHLNLDMVKQFLLDPMHLLYLDAMKKLLLRLFLLYVSSVSLINILPKQLYDHFLMLHVGITILSNDNHISIYIDFAEEVINNFVKYSNCFPFEKYLGKLKALVRSATNPHEQLCRRIHEMSCFSKIDISKTILELKQKHSEVPVLRKDTHLILQYRKLKTESYVLSISSPDNCVLIQENIIIQISNILRLHDQSYYLIDHRFQNVSEFLNYSCSSKLLNIFKVSRLSSEIEEFLFASVIHKNVLMPGYEKGTYIAYPLLHEL</sequence>
<dbReference type="AlphaFoldDB" id="A0A151I9E6"/>
<evidence type="ECO:0000313" key="2">
    <source>
        <dbReference type="Proteomes" id="UP000078542"/>
    </source>
</evidence>
<accession>A0A151I9E6</accession>
<dbReference type="Proteomes" id="UP000078542">
    <property type="component" value="Unassembled WGS sequence"/>
</dbReference>
<gene>
    <name evidence="1" type="ORF">ALC62_13664</name>
</gene>
<evidence type="ECO:0000313" key="1">
    <source>
        <dbReference type="EMBL" id="KYM95690.1"/>
    </source>
</evidence>